<reference evidence="4" key="1">
    <citation type="journal article" date="2020" name="Microorganisms">
        <title>Isolation, Genomic and Metabolomic Characterization of Streptomyces tendae VITAKN with Quorum Sensing Inhibitory Activity from Southern India.</title>
        <authorList>
            <person name="Ishaque N.M."/>
            <person name="Burgsdorf I."/>
            <person name="Limlingan Malit J.J."/>
            <person name="Saha S."/>
            <person name="Teta R."/>
            <person name="Ewe D."/>
            <person name="Kannabiran K."/>
            <person name="Hrouzek P."/>
            <person name="Steindler L."/>
            <person name="Costantino V."/>
            <person name="Saurav K."/>
        </authorList>
    </citation>
    <scope>NUCLEOTIDE SEQUENCE</scope>
    <source>
        <strain evidence="4">VITAKN</strain>
    </source>
</reference>
<evidence type="ECO:0000313" key="3">
    <source>
        <dbReference type="EMBL" id="MFI0574582.1"/>
    </source>
</evidence>
<dbReference type="InterPro" id="IPR052350">
    <property type="entry name" value="Metallo-dep_Lactonases"/>
</dbReference>
<comment type="caution">
    <text evidence="4">The sequence shown here is derived from an EMBL/GenBank/DDBJ whole genome shotgun (WGS) entry which is preliminary data.</text>
</comment>
<evidence type="ECO:0000313" key="4">
    <source>
        <dbReference type="EMBL" id="NEV91917.1"/>
    </source>
</evidence>
<accession>A0A6B3QYB6</accession>
<dbReference type="Gene3D" id="3.20.20.140">
    <property type="entry name" value="Metal-dependent hydrolases"/>
    <property type="match status" value="1"/>
</dbReference>
<name>A0A6B3QYB6_STRTE</name>
<sequence length="277" mass="29565">MRVDAHHHVWDLAVRDLPWTHGSPVLHRTYTVDDLRPALLRNAIDATVVVQTCAVAEETAELLALAAGDPHMRGVVGWADLTDPAVADRLAALREGPGGRALVGLRHPVTDEADPDWLARSEVRRGLRAAADAGLVHDLLVGADQLPAAVRAVRELPEVRFVLDHAGNPVTDPEAFALWAGHMTALAACPNVAVKLSGLVTRTTGDPVRTLRPFTDVLLSALGPRRLMYGSDWPVCLPAAGYDEVLTLAETLTAGLGTEESEAVFGTTAARWYGIGT</sequence>
<dbReference type="AlphaFoldDB" id="A0A6B3QYB6"/>
<dbReference type="Proteomes" id="UP001610810">
    <property type="component" value="Unassembled WGS sequence"/>
</dbReference>
<keyword evidence="5" id="KW-1185">Reference proteome</keyword>
<evidence type="ECO:0000313" key="5">
    <source>
        <dbReference type="Proteomes" id="UP001610810"/>
    </source>
</evidence>
<dbReference type="SUPFAM" id="SSF51556">
    <property type="entry name" value="Metallo-dependent hydrolases"/>
    <property type="match status" value="1"/>
</dbReference>
<proteinExistence type="inferred from homology"/>
<organism evidence="4">
    <name type="scientific">Streptomyces tendae</name>
    <dbReference type="NCBI Taxonomy" id="1932"/>
    <lineage>
        <taxon>Bacteria</taxon>
        <taxon>Bacillati</taxon>
        <taxon>Actinomycetota</taxon>
        <taxon>Actinomycetes</taxon>
        <taxon>Kitasatosporales</taxon>
        <taxon>Streptomycetaceae</taxon>
        <taxon>Streptomyces</taxon>
    </lineage>
</organism>
<evidence type="ECO:0000256" key="1">
    <source>
        <dbReference type="ARBA" id="ARBA00038310"/>
    </source>
</evidence>
<dbReference type="EMBL" id="JBIQWK010000007">
    <property type="protein sequence ID" value="MFI0574582.1"/>
    <property type="molecule type" value="Genomic_DNA"/>
</dbReference>
<dbReference type="GO" id="GO:0016787">
    <property type="term" value="F:hydrolase activity"/>
    <property type="evidence" value="ECO:0007669"/>
    <property type="project" value="UniProtKB-KW"/>
</dbReference>
<dbReference type="InterPro" id="IPR032466">
    <property type="entry name" value="Metal_Hydrolase"/>
</dbReference>
<dbReference type="EMBL" id="JAAIFS010000011">
    <property type="protein sequence ID" value="NEV91917.1"/>
    <property type="molecule type" value="Genomic_DNA"/>
</dbReference>
<dbReference type="Pfam" id="PF04909">
    <property type="entry name" value="Amidohydro_2"/>
    <property type="match status" value="1"/>
</dbReference>
<keyword evidence="4" id="KW-0378">Hydrolase</keyword>
<feature type="domain" description="Amidohydrolase-related" evidence="2">
    <location>
        <begin position="3"/>
        <end position="275"/>
    </location>
</feature>
<reference evidence="3 5" key="2">
    <citation type="submission" date="2024-10" db="EMBL/GenBank/DDBJ databases">
        <authorList>
            <person name="Wannawong T."/>
            <person name="Kuncharoen N."/>
            <person name="Mhuantong W."/>
        </authorList>
    </citation>
    <scope>NUCLEOTIDE SEQUENCE [LARGE SCALE GENOMIC DNA]</scope>
    <source>
        <strain evidence="3 5">CALK1-4</strain>
    </source>
</reference>
<gene>
    <name evidence="3" type="ORF">ACH3YB_23455</name>
    <name evidence="4" type="ORF">GUR47_35370</name>
</gene>
<protein>
    <submittedName>
        <fullName evidence="4">Amidohydrolase family protein</fullName>
    </submittedName>
</protein>
<dbReference type="PANTHER" id="PTHR43569:SF2">
    <property type="entry name" value="AMIDOHYDROLASE-RELATED DOMAIN-CONTAINING PROTEIN"/>
    <property type="match status" value="1"/>
</dbReference>
<dbReference type="PANTHER" id="PTHR43569">
    <property type="entry name" value="AMIDOHYDROLASE"/>
    <property type="match status" value="1"/>
</dbReference>
<evidence type="ECO:0000259" key="2">
    <source>
        <dbReference type="Pfam" id="PF04909"/>
    </source>
</evidence>
<dbReference type="RefSeq" id="WP_161378386.1">
    <property type="nucleotide sequence ID" value="NZ_JAAIFS010000011.1"/>
</dbReference>
<dbReference type="InterPro" id="IPR006680">
    <property type="entry name" value="Amidohydro-rel"/>
</dbReference>
<comment type="similarity">
    <text evidence="1">Belongs to the metallo-dependent hydrolases superfamily.</text>
</comment>